<reference evidence="27 28" key="1">
    <citation type="submission" date="2018-03" db="EMBL/GenBank/DDBJ databases">
        <title>Draft genome sequence of Rohu Carp (Labeo rohita).</title>
        <authorList>
            <person name="Das P."/>
            <person name="Kushwaha B."/>
            <person name="Joshi C.G."/>
            <person name="Kumar D."/>
            <person name="Nagpure N.S."/>
            <person name="Sahoo L."/>
            <person name="Das S.P."/>
            <person name="Bit A."/>
            <person name="Patnaik S."/>
            <person name="Meher P.K."/>
            <person name="Jayasankar P."/>
            <person name="Koringa P.G."/>
            <person name="Patel N.V."/>
            <person name="Hinsu A.T."/>
            <person name="Kumar R."/>
            <person name="Pandey M."/>
            <person name="Agarwal S."/>
            <person name="Srivastava S."/>
            <person name="Singh M."/>
            <person name="Iquebal M.A."/>
            <person name="Jaiswal S."/>
            <person name="Angadi U.B."/>
            <person name="Kumar N."/>
            <person name="Raza M."/>
            <person name="Shah T.M."/>
            <person name="Rai A."/>
            <person name="Jena J.K."/>
        </authorList>
    </citation>
    <scope>NUCLEOTIDE SEQUENCE [LARGE SCALE GENOMIC DNA]</scope>
    <source>
        <strain evidence="27">DASCIFA01</strain>
        <tissue evidence="27">Testis</tissue>
    </source>
</reference>
<evidence type="ECO:0000256" key="19">
    <source>
        <dbReference type="ARBA" id="ARBA00024167"/>
    </source>
</evidence>
<evidence type="ECO:0000256" key="12">
    <source>
        <dbReference type="ARBA" id="ARBA00023173"/>
    </source>
</evidence>
<keyword evidence="4 24" id="KW-0812">Transmembrane</keyword>
<dbReference type="PANTHER" id="PTHR18945">
    <property type="entry name" value="NEUROTRANSMITTER GATED ION CHANNEL"/>
    <property type="match status" value="1"/>
</dbReference>
<feature type="disulfide bond" evidence="22">
    <location>
        <begin position="101"/>
        <end position="115"/>
    </location>
</feature>
<dbReference type="SUPFAM" id="SSF63712">
    <property type="entry name" value="Nicotinic receptor ligand binding domain-like"/>
    <property type="match status" value="1"/>
</dbReference>
<dbReference type="Pfam" id="PF02932">
    <property type="entry name" value="Neur_chan_memb"/>
    <property type="match status" value="1"/>
</dbReference>
<evidence type="ECO:0000256" key="5">
    <source>
        <dbReference type="ARBA" id="ARBA00022729"/>
    </source>
</evidence>
<organism evidence="27 28">
    <name type="scientific">Labeo rohita</name>
    <name type="common">Indian major carp</name>
    <name type="synonym">Cyprinus rohita</name>
    <dbReference type="NCBI Taxonomy" id="84645"/>
    <lineage>
        <taxon>Eukaryota</taxon>
        <taxon>Metazoa</taxon>
        <taxon>Chordata</taxon>
        <taxon>Craniata</taxon>
        <taxon>Vertebrata</taxon>
        <taxon>Euteleostomi</taxon>
        <taxon>Actinopterygii</taxon>
        <taxon>Neopterygii</taxon>
        <taxon>Teleostei</taxon>
        <taxon>Ostariophysi</taxon>
        <taxon>Cypriniformes</taxon>
        <taxon>Cyprinidae</taxon>
        <taxon>Labeoninae</taxon>
        <taxon>Labeonini</taxon>
        <taxon>Labeo</taxon>
    </lineage>
</organism>
<evidence type="ECO:0000256" key="23">
    <source>
        <dbReference type="PIRSR" id="PIRSR608127-53"/>
    </source>
</evidence>
<dbReference type="FunFam" id="1.20.58.390:FF:000003">
    <property type="entry name" value="Glycine receptor alpha 2 subunit"/>
    <property type="match status" value="1"/>
</dbReference>
<evidence type="ECO:0000256" key="14">
    <source>
        <dbReference type="ARBA" id="ARBA00023214"/>
    </source>
</evidence>
<dbReference type="EMBL" id="QBIY01011753">
    <property type="protein sequence ID" value="RXN29628.1"/>
    <property type="molecule type" value="Genomic_DNA"/>
</dbReference>
<accession>A0A498N674</accession>
<dbReference type="InterPro" id="IPR006201">
    <property type="entry name" value="Neur_channel"/>
</dbReference>
<gene>
    <name evidence="27" type="ORF">ROHU_018358</name>
</gene>
<keyword evidence="5" id="KW-0732">Signal</keyword>
<feature type="domain" description="Neurotransmitter-gated ion-channel ligand-binding" evidence="25">
    <location>
        <begin position="19"/>
        <end position="183"/>
    </location>
</feature>
<evidence type="ECO:0000256" key="3">
    <source>
        <dbReference type="ARBA" id="ARBA00022475"/>
    </source>
</evidence>
<dbReference type="InterPro" id="IPR018000">
    <property type="entry name" value="Neurotransmitter_ion_chnl_CS"/>
</dbReference>
<keyword evidence="6 24" id="KW-1133">Transmembrane helix</keyword>
<dbReference type="FunFam" id="2.70.170.10:FF:000014">
    <property type="entry name" value="Glycine receptor subunit beta"/>
    <property type="match status" value="1"/>
</dbReference>
<evidence type="ECO:0000256" key="2">
    <source>
        <dbReference type="ARBA" id="ARBA00022448"/>
    </source>
</evidence>
<keyword evidence="14" id="KW-0868">Chloride</keyword>
<keyword evidence="10 22" id="KW-1015">Disulfide bond</keyword>
<evidence type="ECO:0000256" key="22">
    <source>
        <dbReference type="PIRSR" id="PIRSR608127-52"/>
    </source>
</evidence>
<name>A0A498N674_LABRO</name>
<evidence type="ECO:0000256" key="4">
    <source>
        <dbReference type="ARBA" id="ARBA00022692"/>
    </source>
</evidence>
<evidence type="ECO:0000256" key="16">
    <source>
        <dbReference type="ARBA" id="ARBA00023273"/>
    </source>
</evidence>
<comment type="caution">
    <text evidence="24">Lacks conserved residue(s) required for the propagation of feature annotation.</text>
</comment>
<evidence type="ECO:0000256" key="17">
    <source>
        <dbReference type="ARBA" id="ARBA00023286"/>
    </source>
</evidence>
<dbReference type="PROSITE" id="PS00236">
    <property type="entry name" value="NEUROTR_ION_CHANNEL"/>
    <property type="match status" value="1"/>
</dbReference>
<evidence type="ECO:0000256" key="24">
    <source>
        <dbReference type="RuleBase" id="RU000687"/>
    </source>
</evidence>
<evidence type="ECO:0000313" key="28">
    <source>
        <dbReference type="Proteomes" id="UP000290572"/>
    </source>
</evidence>
<keyword evidence="2 24" id="KW-0813">Transport</keyword>
<keyword evidence="13" id="KW-0325">Glycoprotein</keyword>
<dbReference type="GO" id="GO:0016594">
    <property type="term" value="F:glycine binding"/>
    <property type="evidence" value="ECO:0007669"/>
    <property type="project" value="InterPro"/>
</dbReference>
<dbReference type="InterPro" id="IPR036734">
    <property type="entry name" value="Neur_chan_lig-bd_sf"/>
</dbReference>
<dbReference type="Proteomes" id="UP000290572">
    <property type="component" value="Unassembled WGS sequence"/>
</dbReference>
<dbReference type="PRINTS" id="PR01673">
    <property type="entry name" value="GLYRALPHA"/>
</dbReference>
<keyword evidence="28" id="KW-1185">Reference proteome</keyword>
<dbReference type="PRINTS" id="PR00252">
    <property type="entry name" value="NRIONCHANNEL"/>
</dbReference>
<proteinExistence type="inferred from homology"/>
<feature type="binding site" evidence="23">
    <location>
        <begin position="165"/>
        <end position="170"/>
    </location>
    <ligand>
        <name>strychnine</name>
        <dbReference type="ChEBI" id="CHEBI:90700"/>
        <note>antagonist</note>
    </ligand>
</feature>
<dbReference type="InterPro" id="IPR006202">
    <property type="entry name" value="Neur_chan_lig-bd"/>
</dbReference>
<keyword evidence="3" id="KW-1003">Cell membrane</keyword>
<feature type="transmembrane region" description="Helical" evidence="24">
    <location>
        <begin position="248"/>
        <end position="271"/>
    </location>
</feature>
<evidence type="ECO:0000256" key="1">
    <source>
        <dbReference type="ARBA" id="ARBA00004316"/>
    </source>
</evidence>
<feature type="domain" description="Neurotransmitter-gated ion-channel transmembrane" evidence="26">
    <location>
        <begin position="190"/>
        <end position="286"/>
    </location>
</feature>
<dbReference type="Gene3D" id="2.70.170.10">
    <property type="entry name" value="Neurotransmitter-gated ion-channel ligand-binding domain"/>
    <property type="match status" value="1"/>
</dbReference>
<dbReference type="InterPro" id="IPR006029">
    <property type="entry name" value="Neurotrans-gated_channel_TM"/>
</dbReference>
<evidence type="ECO:0000256" key="8">
    <source>
        <dbReference type="ARBA" id="ARBA00023065"/>
    </source>
</evidence>
<keyword evidence="7" id="KW-0770">Synapse</keyword>
<keyword evidence="18 24" id="KW-0407">Ion channel</keyword>
<feature type="transmembrane region" description="Helical" evidence="24">
    <location>
        <begin position="185"/>
        <end position="207"/>
    </location>
</feature>
<dbReference type="InterPro" id="IPR008127">
    <property type="entry name" value="Glycine_rcpt_A"/>
</dbReference>
<sequence>MFPNIALTYFLMHQCSDIQDYRLNVFLRQQWNDPRLAYKEYPDDSLDLDPSMLDSIWKPDLFFANEKGANFHEVTTDNKLLRIFQNGNVLYSIRLTLILSCPMDLKNFPMDIQTCTMQLESFGYTMNDLIFQWLDEGPVQVADDLMLPQFVLKEEKDLGYCTKHYNTGKFTCIEVKFHLERQMGYYLIQMYIPSLLTVILSWVSFWINMDAAPARVGLGITTVLTMTTQSSGSRASLPKVSYVKAIDIWMAVCLLFVFAALLEYAAVNFVSRQHKEFFRLRRKLREEQRYRAEEQLASQNQDMYFMGYGMDSCLSGDGPLSEAAAMFAGLPPGHILFEIRRRFVERAKRIDTISRAVFPLSFLVFNVFYWVTYKVLRYEDIHPALQP</sequence>
<protein>
    <submittedName>
        <fullName evidence="27">Glycine receptor subunit alpha-4-like protein</fullName>
    </submittedName>
</protein>
<evidence type="ECO:0000256" key="18">
    <source>
        <dbReference type="ARBA" id="ARBA00023303"/>
    </source>
</evidence>
<dbReference type="GO" id="GO:0042995">
    <property type="term" value="C:cell projection"/>
    <property type="evidence" value="ECO:0007669"/>
    <property type="project" value="UniProtKB-SubCell"/>
</dbReference>
<dbReference type="GO" id="GO:0005254">
    <property type="term" value="F:chloride channel activity"/>
    <property type="evidence" value="ECO:0007669"/>
    <property type="project" value="UniProtKB-KW"/>
</dbReference>
<evidence type="ECO:0000256" key="9">
    <source>
        <dbReference type="ARBA" id="ARBA00023136"/>
    </source>
</evidence>
<keyword evidence="11 27" id="KW-0675">Receptor</keyword>
<feature type="site" description="Important for obstruction of the ion pore in the closed conformation" evidence="21">
    <location>
        <position position="224"/>
    </location>
</feature>
<evidence type="ECO:0000259" key="25">
    <source>
        <dbReference type="Pfam" id="PF02931"/>
    </source>
</evidence>
<feature type="disulfide bond" evidence="22">
    <location>
        <begin position="161"/>
        <end position="172"/>
    </location>
</feature>
<dbReference type="NCBIfam" id="TIGR00860">
    <property type="entry name" value="LIC"/>
    <property type="match status" value="1"/>
</dbReference>
<keyword evidence="17" id="KW-1071">Ligand-gated ion channel</keyword>
<evidence type="ECO:0000256" key="21">
    <source>
        <dbReference type="PIRSR" id="PIRSR608127-51"/>
    </source>
</evidence>
<comment type="caution">
    <text evidence="27">The sequence shown here is derived from an EMBL/GenBank/DDBJ whole genome shotgun (WGS) entry which is preliminary data.</text>
</comment>
<dbReference type="GO" id="GO:0004888">
    <property type="term" value="F:transmembrane signaling receptor activity"/>
    <property type="evidence" value="ECO:0007669"/>
    <property type="project" value="InterPro"/>
</dbReference>
<dbReference type="Gene3D" id="1.20.58.390">
    <property type="entry name" value="Neurotransmitter-gated ion-channel transmembrane domain"/>
    <property type="match status" value="1"/>
</dbReference>
<evidence type="ECO:0000256" key="6">
    <source>
        <dbReference type="ARBA" id="ARBA00022989"/>
    </source>
</evidence>
<evidence type="ECO:0000313" key="27">
    <source>
        <dbReference type="EMBL" id="RXN29628.1"/>
    </source>
</evidence>
<dbReference type="GO" id="GO:0022824">
    <property type="term" value="F:transmitter-gated monoatomic ion channel activity"/>
    <property type="evidence" value="ECO:0007669"/>
    <property type="project" value="InterPro"/>
</dbReference>
<evidence type="ECO:0000256" key="20">
    <source>
        <dbReference type="ARBA" id="ARBA00034104"/>
    </source>
</evidence>
<evidence type="ECO:0000256" key="7">
    <source>
        <dbReference type="ARBA" id="ARBA00023018"/>
    </source>
</evidence>
<dbReference type="PRINTS" id="PR00253">
    <property type="entry name" value="GABAARECEPTR"/>
</dbReference>
<keyword evidence="9 24" id="KW-0472">Membrane</keyword>
<dbReference type="InterPro" id="IPR036719">
    <property type="entry name" value="Neuro-gated_channel_TM_sf"/>
</dbReference>
<dbReference type="InterPro" id="IPR006028">
    <property type="entry name" value="GABAA/Glycine_rcpt"/>
</dbReference>
<keyword evidence="12" id="KW-0869">Chloride channel</keyword>
<dbReference type="GO" id="GO:0045211">
    <property type="term" value="C:postsynaptic membrane"/>
    <property type="evidence" value="ECO:0007669"/>
    <property type="project" value="UniProtKB-SubCell"/>
</dbReference>
<feature type="transmembrane region" description="Helical" evidence="24">
    <location>
        <begin position="352"/>
        <end position="371"/>
    </location>
</feature>
<dbReference type="STRING" id="84645.A0A498N674"/>
<evidence type="ECO:0000259" key="26">
    <source>
        <dbReference type="Pfam" id="PF02932"/>
    </source>
</evidence>
<keyword evidence="8 24" id="KW-0406">Ion transport</keyword>
<comment type="subcellular location">
    <subcellularLocation>
        <location evidence="1">Cell projection</location>
    </subcellularLocation>
    <subcellularLocation>
        <location evidence="20">Postsynaptic cell membrane</location>
        <topology evidence="20">Multi-pass membrane protein</topology>
    </subcellularLocation>
</comment>
<evidence type="ECO:0000256" key="11">
    <source>
        <dbReference type="ARBA" id="ARBA00023170"/>
    </source>
</evidence>
<evidence type="ECO:0000256" key="15">
    <source>
        <dbReference type="ARBA" id="ARBA00023257"/>
    </source>
</evidence>
<dbReference type="InterPro" id="IPR038050">
    <property type="entry name" value="Neuro_actylchol_rec"/>
</dbReference>
<dbReference type="GO" id="GO:0034707">
    <property type="term" value="C:chloride channel complex"/>
    <property type="evidence" value="ECO:0007669"/>
    <property type="project" value="UniProtKB-KW"/>
</dbReference>
<comment type="similarity">
    <text evidence="24">Belongs to the ligand-gated ion channel (TC 1.A.9) family.</text>
</comment>
<dbReference type="CDD" id="cd19060">
    <property type="entry name" value="LGIC_TM_GlyR_alpha"/>
    <property type="match status" value="1"/>
</dbReference>
<evidence type="ECO:0000256" key="10">
    <source>
        <dbReference type="ARBA" id="ARBA00023157"/>
    </source>
</evidence>
<comment type="catalytic activity">
    <reaction evidence="19">
        <text>chloride(in) = chloride(out)</text>
        <dbReference type="Rhea" id="RHEA:29823"/>
        <dbReference type="ChEBI" id="CHEBI:17996"/>
    </reaction>
</comment>
<dbReference type="Pfam" id="PF02931">
    <property type="entry name" value="Neur_chan_LBD"/>
    <property type="match status" value="1"/>
</dbReference>
<dbReference type="AlphaFoldDB" id="A0A498N674"/>
<keyword evidence="16" id="KW-0966">Cell projection</keyword>
<dbReference type="SUPFAM" id="SSF90112">
    <property type="entry name" value="Neurotransmitter-gated ion-channel transmembrane pore"/>
    <property type="match status" value="1"/>
</dbReference>
<evidence type="ECO:0000256" key="13">
    <source>
        <dbReference type="ARBA" id="ARBA00023180"/>
    </source>
</evidence>
<keyword evidence="15" id="KW-0628">Postsynaptic cell membrane</keyword>